<dbReference type="EC" id="2.7.11.1" evidence="1"/>
<evidence type="ECO:0000256" key="2">
    <source>
        <dbReference type="ARBA" id="ARBA00022527"/>
    </source>
</evidence>
<comment type="similarity">
    <text evidence="8">Belongs to the protein kinase superfamily. Ser/Thr protein kinase family. GCN2 subfamily.</text>
</comment>
<dbReference type="SUPFAM" id="SSF56112">
    <property type="entry name" value="Protein kinase-like (PK-like)"/>
    <property type="match status" value="1"/>
</dbReference>
<dbReference type="CDD" id="cd14014">
    <property type="entry name" value="STKc_PknB_like"/>
    <property type="match status" value="1"/>
</dbReference>
<evidence type="ECO:0000256" key="5">
    <source>
        <dbReference type="ARBA" id="ARBA00022777"/>
    </source>
</evidence>
<evidence type="ECO:0000256" key="11">
    <source>
        <dbReference type="PROSITE-ProRule" id="PRU10141"/>
    </source>
</evidence>
<organism evidence="14 15">
    <name type="scientific">Folsomia candida</name>
    <name type="common">Springtail</name>
    <dbReference type="NCBI Taxonomy" id="158441"/>
    <lineage>
        <taxon>Eukaryota</taxon>
        <taxon>Metazoa</taxon>
        <taxon>Ecdysozoa</taxon>
        <taxon>Arthropoda</taxon>
        <taxon>Hexapoda</taxon>
        <taxon>Collembola</taxon>
        <taxon>Entomobryomorpha</taxon>
        <taxon>Isotomoidea</taxon>
        <taxon>Isotomidae</taxon>
        <taxon>Proisotominae</taxon>
        <taxon>Folsomia</taxon>
    </lineage>
</organism>
<dbReference type="STRING" id="158441.A0A226DBN7"/>
<dbReference type="InterPro" id="IPR050339">
    <property type="entry name" value="CC_SR_Kinase"/>
</dbReference>
<dbReference type="PANTHER" id="PTHR11042:SF160">
    <property type="entry name" value="EUKARYOTIC TRANSLATION INITIATION FACTOR 2-ALPHA KINASE 1"/>
    <property type="match status" value="1"/>
</dbReference>
<evidence type="ECO:0000256" key="9">
    <source>
        <dbReference type="ARBA" id="ARBA00048659"/>
    </source>
</evidence>
<evidence type="ECO:0000256" key="4">
    <source>
        <dbReference type="ARBA" id="ARBA00022741"/>
    </source>
</evidence>
<dbReference type="GO" id="GO:0005737">
    <property type="term" value="C:cytoplasm"/>
    <property type="evidence" value="ECO:0007669"/>
    <property type="project" value="TreeGrafter"/>
</dbReference>
<dbReference type="Gene3D" id="3.30.200.20">
    <property type="entry name" value="Phosphorylase Kinase, domain 1"/>
    <property type="match status" value="1"/>
</dbReference>
<protein>
    <recommendedName>
        <fullName evidence="1">non-specific serine/threonine protein kinase</fullName>
        <ecNumber evidence="1">2.7.11.1</ecNumber>
    </recommendedName>
</protein>
<evidence type="ECO:0000256" key="8">
    <source>
        <dbReference type="ARBA" id="ARBA00037982"/>
    </source>
</evidence>
<evidence type="ECO:0000313" key="15">
    <source>
        <dbReference type="Proteomes" id="UP000198287"/>
    </source>
</evidence>
<dbReference type="EMBL" id="LNIX01000027">
    <property type="protein sequence ID" value="OXA42051.1"/>
    <property type="molecule type" value="Genomic_DNA"/>
</dbReference>
<comment type="catalytic activity">
    <reaction evidence="10">
        <text>L-seryl-[protein] + ATP = O-phospho-L-seryl-[protein] + ADP + H(+)</text>
        <dbReference type="Rhea" id="RHEA:17989"/>
        <dbReference type="Rhea" id="RHEA-COMP:9863"/>
        <dbReference type="Rhea" id="RHEA-COMP:11604"/>
        <dbReference type="ChEBI" id="CHEBI:15378"/>
        <dbReference type="ChEBI" id="CHEBI:29999"/>
        <dbReference type="ChEBI" id="CHEBI:30616"/>
        <dbReference type="ChEBI" id="CHEBI:83421"/>
        <dbReference type="ChEBI" id="CHEBI:456216"/>
        <dbReference type="EC" id="2.7.11.1"/>
    </reaction>
    <physiologicalReaction direction="left-to-right" evidence="10">
        <dbReference type="Rhea" id="RHEA:17990"/>
    </physiologicalReaction>
</comment>
<dbReference type="PROSITE" id="PS00107">
    <property type="entry name" value="PROTEIN_KINASE_ATP"/>
    <property type="match status" value="1"/>
</dbReference>
<gene>
    <name evidence="14" type="ORF">Fcan01_23241</name>
</gene>
<evidence type="ECO:0000313" key="14">
    <source>
        <dbReference type="EMBL" id="OXA42051.1"/>
    </source>
</evidence>
<dbReference type="PROSITE" id="PS00108">
    <property type="entry name" value="PROTEIN_KINASE_ST"/>
    <property type="match status" value="1"/>
</dbReference>
<keyword evidence="4 11" id="KW-0547">Nucleotide-binding</keyword>
<dbReference type="GO" id="GO:0017148">
    <property type="term" value="P:negative regulation of translation"/>
    <property type="evidence" value="ECO:0007669"/>
    <property type="project" value="UniProtKB-KW"/>
</dbReference>
<dbReference type="InterPro" id="IPR008271">
    <property type="entry name" value="Ser/Thr_kinase_AS"/>
</dbReference>
<dbReference type="InterPro" id="IPR017441">
    <property type="entry name" value="Protein_kinase_ATP_BS"/>
</dbReference>
<dbReference type="Gene3D" id="1.10.510.10">
    <property type="entry name" value="Transferase(Phosphotransferase) domain 1"/>
    <property type="match status" value="1"/>
</dbReference>
<name>A0A226DBN7_FOLCA</name>
<feature type="binding site" evidence="11">
    <location>
        <position position="57"/>
    </location>
    <ligand>
        <name>ATP</name>
        <dbReference type="ChEBI" id="CHEBI:30616"/>
    </ligand>
</feature>
<evidence type="ECO:0000256" key="6">
    <source>
        <dbReference type="ARBA" id="ARBA00022840"/>
    </source>
</evidence>
<dbReference type="AlphaFoldDB" id="A0A226DBN7"/>
<dbReference type="GO" id="GO:0005524">
    <property type="term" value="F:ATP binding"/>
    <property type="evidence" value="ECO:0007669"/>
    <property type="project" value="UniProtKB-UniRule"/>
</dbReference>
<reference evidence="14 15" key="1">
    <citation type="submission" date="2015-12" db="EMBL/GenBank/DDBJ databases">
        <title>The genome of Folsomia candida.</title>
        <authorList>
            <person name="Faddeeva A."/>
            <person name="Derks M.F."/>
            <person name="Anvar Y."/>
            <person name="Smit S."/>
            <person name="Van Straalen N."/>
            <person name="Roelofs D."/>
        </authorList>
    </citation>
    <scope>NUCLEOTIDE SEQUENCE [LARGE SCALE GENOMIC DNA]</scope>
    <source>
        <strain evidence="14 15">VU population</strain>
        <tissue evidence="14">Whole body</tissue>
    </source>
</reference>
<evidence type="ECO:0000256" key="3">
    <source>
        <dbReference type="ARBA" id="ARBA00022679"/>
    </source>
</evidence>
<dbReference type="SMART" id="SM00220">
    <property type="entry name" value="S_TKc"/>
    <property type="match status" value="1"/>
</dbReference>
<dbReference type="PANTHER" id="PTHR11042">
    <property type="entry name" value="EUKARYOTIC TRANSLATION INITIATION FACTOR 2-ALPHA KINASE EIF2-ALPHA KINASE -RELATED"/>
    <property type="match status" value="1"/>
</dbReference>
<keyword evidence="15" id="KW-1185">Reference proteome</keyword>
<keyword evidence="3" id="KW-0808">Transferase</keyword>
<keyword evidence="5 14" id="KW-0418">Kinase</keyword>
<evidence type="ECO:0000256" key="7">
    <source>
        <dbReference type="ARBA" id="ARBA00023193"/>
    </source>
</evidence>
<evidence type="ECO:0000256" key="10">
    <source>
        <dbReference type="ARBA" id="ARBA00048977"/>
    </source>
</evidence>
<dbReference type="OMA" id="HENTKRI"/>
<dbReference type="GO" id="GO:0005634">
    <property type="term" value="C:nucleus"/>
    <property type="evidence" value="ECO:0007669"/>
    <property type="project" value="TreeGrafter"/>
</dbReference>
<sequence>MASKNHENTKRIRKRGYTSRIYSDYELLWELGRGGFGIVWAAQKRGTSSKNQRFAVKRTFAKYETEDHQDLRDMEKEIEAFSHLRVYQHPNIIPIFTTIIETPSDGWVEENDPIDPVELLDSWKVFGGVGKYCPITIVTEFCELGTLEDWLKKNDSKNRDVNFLLDFASQMTDGLRFLHFKGIIHRDLKPSNMFLNKLSNLADEKEITLLMLGDFGLSKCVGQNVLDEVSRKTGKLNLQGYSSGSGSSTFGTLLYRSPDQEDNYGFEVDVYAMGLIVAELFLPYPAKLVLEKLKEFTSGEACTLPGEINSAKIPAPLLELILQMMSKSPQDRPDSSAVHSRILEIIRATLLLPVDYYIFPLERNSRRIFDGEAYHAQDI</sequence>
<dbReference type="OrthoDB" id="5337378at2759"/>
<comment type="catalytic activity">
    <reaction evidence="9">
        <text>L-threonyl-[protein] + ATP = O-phospho-L-threonyl-[protein] + ADP + H(+)</text>
        <dbReference type="Rhea" id="RHEA:46608"/>
        <dbReference type="Rhea" id="RHEA-COMP:11060"/>
        <dbReference type="Rhea" id="RHEA-COMP:11605"/>
        <dbReference type="ChEBI" id="CHEBI:15378"/>
        <dbReference type="ChEBI" id="CHEBI:30013"/>
        <dbReference type="ChEBI" id="CHEBI:30616"/>
        <dbReference type="ChEBI" id="CHEBI:61977"/>
        <dbReference type="ChEBI" id="CHEBI:456216"/>
        <dbReference type="EC" id="2.7.11.1"/>
    </reaction>
    <physiologicalReaction direction="left-to-right" evidence="9">
        <dbReference type="Rhea" id="RHEA:46609"/>
    </physiologicalReaction>
</comment>
<keyword evidence="6 11" id="KW-0067">ATP-binding</keyword>
<dbReference type="InterPro" id="IPR000719">
    <property type="entry name" value="Prot_kinase_dom"/>
</dbReference>
<proteinExistence type="inferred from homology"/>
<evidence type="ECO:0000256" key="1">
    <source>
        <dbReference type="ARBA" id="ARBA00012513"/>
    </source>
</evidence>
<dbReference type="GO" id="GO:0004694">
    <property type="term" value="F:eukaryotic translation initiation factor 2alpha kinase activity"/>
    <property type="evidence" value="ECO:0007669"/>
    <property type="project" value="TreeGrafter"/>
</dbReference>
<feature type="domain" description="Protein kinase" evidence="13">
    <location>
        <begin position="25"/>
        <end position="342"/>
    </location>
</feature>
<dbReference type="Pfam" id="PF00069">
    <property type="entry name" value="Pkinase"/>
    <property type="match status" value="1"/>
</dbReference>
<keyword evidence="7" id="KW-0652">Protein synthesis inhibitor</keyword>
<accession>A0A226DBN7</accession>
<evidence type="ECO:0000259" key="13">
    <source>
        <dbReference type="PROSITE" id="PS50011"/>
    </source>
</evidence>
<dbReference type="InterPro" id="IPR011009">
    <property type="entry name" value="Kinase-like_dom_sf"/>
</dbReference>
<dbReference type="PROSITE" id="PS50011">
    <property type="entry name" value="PROTEIN_KINASE_DOM"/>
    <property type="match status" value="1"/>
</dbReference>
<comment type="caution">
    <text evidence="14">The sequence shown here is derived from an EMBL/GenBank/DDBJ whole genome shotgun (WGS) entry which is preliminary data.</text>
</comment>
<keyword evidence="2 12" id="KW-0723">Serine/threonine-protein kinase</keyword>
<dbReference type="Proteomes" id="UP000198287">
    <property type="component" value="Unassembled WGS sequence"/>
</dbReference>
<evidence type="ECO:0000256" key="12">
    <source>
        <dbReference type="RuleBase" id="RU000304"/>
    </source>
</evidence>